<protein>
    <submittedName>
        <fullName evidence="2">GumN protein</fullName>
    </submittedName>
</protein>
<dbReference type="Pfam" id="PF01963">
    <property type="entry name" value="TraB_PrgY_gumN"/>
    <property type="match status" value="1"/>
</dbReference>
<dbReference type="RefSeq" id="WP_282003455.1">
    <property type="nucleotide sequence ID" value="NZ_AP027151.1"/>
</dbReference>
<evidence type="ECO:0000256" key="1">
    <source>
        <dbReference type="SAM" id="SignalP"/>
    </source>
</evidence>
<organism evidence="2 3">
    <name type="scientific">Geotalea uraniireducens</name>
    <dbReference type="NCBI Taxonomy" id="351604"/>
    <lineage>
        <taxon>Bacteria</taxon>
        <taxon>Pseudomonadati</taxon>
        <taxon>Thermodesulfobacteriota</taxon>
        <taxon>Desulfuromonadia</taxon>
        <taxon>Geobacterales</taxon>
        <taxon>Geobacteraceae</taxon>
        <taxon>Geotalea</taxon>
    </lineage>
</organism>
<accession>A0ABM8EKB5</accession>
<feature type="chain" id="PRO_5047277153" evidence="1">
    <location>
        <begin position="25"/>
        <end position="294"/>
    </location>
</feature>
<dbReference type="CDD" id="cd14789">
    <property type="entry name" value="Tiki"/>
    <property type="match status" value="1"/>
</dbReference>
<dbReference type="PANTHER" id="PTHR40590:SF1">
    <property type="entry name" value="CYTOPLASMIC PROTEIN"/>
    <property type="match status" value="1"/>
</dbReference>
<name>A0ABM8EKB5_9BACT</name>
<evidence type="ECO:0000313" key="2">
    <source>
        <dbReference type="EMBL" id="BDV42785.1"/>
    </source>
</evidence>
<dbReference type="Proteomes" id="UP001317705">
    <property type="component" value="Chromosome"/>
</dbReference>
<proteinExistence type="predicted"/>
<feature type="signal peptide" evidence="1">
    <location>
        <begin position="1"/>
        <end position="24"/>
    </location>
</feature>
<sequence>MSRCRSLVLLILWLVLVCASSALAAERGLWYVVRSKTDTAYLVGSIHVGRADFYPLPDPLEQSFAAAGPLVMELDPDKLNTPDVQQRSLRMALYPEGDSLRNHVKPETYRRALEEAGRLGLPEPVLNRFKPWMLAVTLQVFCFQKAGLAPDYGVDRYFARRGKELGKRLVELESVDAQMALMNGFSPAEAEDFLLGTLQDLADGSAIDGMIKSWLAGDAAGLEAVIMKPLQEYPETASIYEKLFFSRNRAMAAGIERLMTERQRPFVVVGAGHLVGQQGIVEILRRKGYQVEQQ</sequence>
<keyword evidence="3" id="KW-1185">Reference proteome</keyword>
<evidence type="ECO:0000313" key="3">
    <source>
        <dbReference type="Proteomes" id="UP001317705"/>
    </source>
</evidence>
<dbReference type="EMBL" id="AP027151">
    <property type="protein sequence ID" value="BDV42785.1"/>
    <property type="molecule type" value="Genomic_DNA"/>
</dbReference>
<gene>
    <name evidence="2" type="ORF">GURASL_17080</name>
</gene>
<dbReference type="InterPro" id="IPR047111">
    <property type="entry name" value="YbaP-like"/>
</dbReference>
<keyword evidence="1" id="KW-0732">Signal</keyword>
<dbReference type="PANTHER" id="PTHR40590">
    <property type="entry name" value="CYTOPLASMIC PROTEIN-RELATED"/>
    <property type="match status" value="1"/>
</dbReference>
<dbReference type="InterPro" id="IPR002816">
    <property type="entry name" value="TraB/PrgY/GumN_fam"/>
</dbReference>
<reference evidence="2 3" key="1">
    <citation type="submission" date="2022-12" db="EMBL/GenBank/DDBJ databases">
        <title>Polyphasic characterization of Geotalea uranireducens NIT-SL11 newly isolated from a complex of sewage sludge and microbially reduced graphene oxide.</title>
        <authorList>
            <person name="Xie L."/>
            <person name="Yoshida N."/>
            <person name="Meng L."/>
        </authorList>
    </citation>
    <scope>NUCLEOTIDE SEQUENCE [LARGE SCALE GENOMIC DNA]</scope>
    <source>
        <strain evidence="2 3">NIT-SL11</strain>
    </source>
</reference>